<dbReference type="InterPro" id="IPR007833">
    <property type="entry name" value="Capsule_polysaccharide_synth"/>
</dbReference>
<dbReference type="SUPFAM" id="SSF53448">
    <property type="entry name" value="Nucleotide-diphospho-sugar transferases"/>
    <property type="match status" value="1"/>
</dbReference>
<dbReference type="RefSeq" id="WP_104357766.1">
    <property type="nucleotide sequence ID" value="NZ_CP064338.1"/>
</dbReference>
<organism evidence="1 2">
    <name type="scientific">Caldimonas thermodepolymerans</name>
    <dbReference type="NCBI Taxonomy" id="215580"/>
    <lineage>
        <taxon>Bacteria</taxon>
        <taxon>Pseudomonadati</taxon>
        <taxon>Pseudomonadota</taxon>
        <taxon>Betaproteobacteria</taxon>
        <taxon>Burkholderiales</taxon>
        <taxon>Sphaerotilaceae</taxon>
        <taxon>Caldimonas</taxon>
    </lineage>
</organism>
<dbReference type="CDD" id="cd00761">
    <property type="entry name" value="Glyco_tranf_GTA_type"/>
    <property type="match status" value="1"/>
</dbReference>
<protein>
    <submittedName>
        <fullName evidence="1">Glycosyltransferase</fullName>
    </submittedName>
</protein>
<dbReference type="Pfam" id="PF10111">
    <property type="entry name" value="Glyco_tranf_2_2"/>
    <property type="match status" value="1"/>
</dbReference>
<dbReference type="GO" id="GO:0016740">
    <property type="term" value="F:transferase activity"/>
    <property type="evidence" value="ECO:0007669"/>
    <property type="project" value="UniProtKB-KW"/>
</dbReference>
<dbReference type="GO" id="GO:0000271">
    <property type="term" value="P:polysaccharide biosynthetic process"/>
    <property type="evidence" value="ECO:0007669"/>
    <property type="project" value="InterPro"/>
</dbReference>
<keyword evidence="2" id="KW-1185">Reference proteome</keyword>
<evidence type="ECO:0000313" key="2">
    <source>
        <dbReference type="Proteomes" id="UP000239406"/>
    </source>
</evidence>
<reference evidence="1 2" key="1">
    <citation type="submission" date="2018-02" db="EMBL/GenBank/DDBJ databases">
        <title>Reclassifiation of [Polyangium] brachysporum DSM 7029 as Guopingzhaonella breviflexa gen. nov., sp. nov., a member of the family Comamonadaceae.</title>
        <authorList>
            <person name="Tang B."/>
        </authorList>
    </citation>
    <scope>NUCLEOTIDE SEQUENCE [LARGE SCALE GENOMIC DNA]</scope>
    <source>
        <strain evidence="1 2">DSM 15344</strain>
    </source>
</reference>
<evidence type="ECO:0000313" key="1">
    <source>
        <dbReference type="EMBL" id="PPE69730.1"/>
    </source>
</evidence>
<proteinExistence type="predicted"/>
<dbReference type="Pfam" id="PF05159">
    <property type="entry name" value="Capsule_synth"/>
    <property type="match status" value="1"/>
</dbReference>
<keyword evidence="1" id="KW-0808">Transferase</keyword>
<dbReference type="AlphaFoldDB" id="A0A2S5T419"/>
<name>A0A2S5T419_9BURK</name>
<dbReference type="InterPro" id="IPR029044">
    <property type="entry name" value="Nucleotide-diphossugar_trans"/>
</dbReference>
<dbReference type="Gene3D" id="3.90.550.10">
    <property type="entry name" value="Spore Coat Polysaccharide Biosynthesis Protein SpsA, Chain A"/>
    <property type="match status" value="1"/>
</dbReference>
<comment type="caution">
    <text evidence="1">The sequence shown here is derived from an EMBL/GenBank/DDBJ whole genome shotgun (WGS) entry which is preliminary data.</text>
</comment>
<accession>A0A2S5T419</accession>
<dbReference type="EMBL" id="PSNY01000010">
    <property type="protein sequence ID" value="PPE69730.1"/>
    <property type="molecule type" value="Genomic_DNA"/>
</dbReference>
<sequence length="740" mass="85015">MKDLVHSPASTQLSVIVPFRADPSSPYLVERLEGLCKCFKNTREVEFIVIDSGSPTELRKNISSICEENGVRYIHHDTAGQVFSIGAARDYGVTHATGRAVTFLDVDLRFSDDFFDRLVRFMSSYGISRQKKKFFTVPCLYLTQEGTDEFLASCEDQRMLDFYLRWLDGDNHAIQNMAPCSSVMVVDRLHYLSVGGHRPEFRGHGYEDFELYHRLMVEEGALPRARDYYHDTKTWDTATYRGFRSQLSLLGRHAMMANIFVIHLWHPRPRSNSFYANLAANREIWLEFFRKFDSNRQHPSPLVSTGARFGKFIMFGKPRTAPADCLKDVLPILGEVLFVNEQDFVDDEMRLLDADLAALIEQHGVQAMLFPNPYANPARLEVYDWCRRTGFPYLCWERGALPDSWFFDNRGFNFDSASYAEQNWQRDLTSDERSAVIRYINEVLTGANTLERQGLRISGEGLAAKLRVGGRKVLFVPLQRPSDTVIRHFAGGVGSQEAFLEFIDEAAEKLNRRGWVVLCKKHPLESEVPTLQHAQLVPDDTHFIDLLELADAVAVINSGVGVYAAMMGKPCYVFGNAFYAFQGINQCASAVDPAAFCSQVTSSYTVDMERVYQFIHYLRNDFYSFGRPSTKIRQEKDGSLRNITTGIDFYEIRIPGMHPVIYQRPEERRISTGSPLFERFRLDLEQEGNREKIAVRETAVTRRKDKWAAKLRKLFRDPHAFFGDSRVQFLRPLRFAFPRR</sequence>
<gene>
    <name evidence="1" type="ORF">C1702_11095</name>
</gene>
<dbReference type="Proteomes" id="UP000239406">
    <property type="component" value="Unassembled WGS sequence"/>
</dbReference>
<dbReference type="InterPro" id="IPR019290">
    <property type="entry name" value="GlycosylTrfase-like_prok"/>
</dbReference>
<dbReference type="GO" id="GO:0015774">
    <property type="term" value="P:polysaccharide transport"/>
    <property type="evidence" value="ECO:0007669"/>
    <property type="project" value="InterPro"/>
</dbReference>